<evidence type="ECO:0000313" key="2">
    <source>
        <dbReference type="Proteomes" id="UP000037035"/>
    </source>
</evidence>
<comment type="caution">
    <text evidence="1">The sequence shown here is derived from an EMBL/GenBank/DDBJ whole genome shotgun (WGS) entry which is preliminary data.</text>
</comment>
<dbReference type="OrthoDB" id="8955945at2759"/>
<dbReference type="AlphaFoldDB" id="A0A0L6UGV3"/>
<evidence type="ECO:0000313" key="1">
    <source>
        <dbReference type="EMBL" id="KNZ47020.1"/>
    </source>
</evidence>
<protein>
    <submittedName>
        <fullName evidence="1">Uncharacterized protein</fullName>
    </submittedName>
</protein>
<sequence>MVMVLLLRPRASREALKNRIVQRRNSDLNNPDRFPDDRSKIIFMLRKLSGDTAKWAQPLNQWVLNKSEPDVTDPPLTLAKFITSFNGYFLDPEHCGAFIGKAVAAGLRGNCR</sequence>
<accession>A0A0L6UGV3</accession>
<dbReference type="Proteomes" id="UP000037035">
    <property type="component" value="Unassembled WGS sequence"/>
</dbReference>
<organism evidence="1 2">
    <name type="scientific">Puccinia sorghi</name>
    <dbReference type="NCBI Taxonomy" id="27349"/>
    <lineage>
        <taxon>Eukaryota</taxon>
        <taxon>Fungi</taxon>
        <taxon>Dikarya</taxon>
        <taxon>Basidiomycota</taxon>
        <taxon>Pucciniomycotina</taxon>
        <taxon>Pucciniomycetes</taxon>
        <taxon>Pucciniales</taxon>
        <taxon>Pucciniaceae</taxon>
        <taxon>Puccinia</taxon>
    </lineage>
</organism>
<gene>
    <name evidence="1" type="ORF">VP01_674g3</name>
</gene>
<proteinExistence type="predicted"/>
<dbReference type="EMBL" id="LAVV01012106">
    <property type="protein sequence ID" value="KNZ47020.1"/>
    <property type="molecule type" value="Genomic_DNA"/>
</dbReference>
<keyword evidence="2" id="KW-1185">Reference proteome</keyword>
<name>A0A0L6UGV3_9BASI</name>
<reference evidence="1 2" key="1">
    <citation type="submission" date="2015-08" db="EMBL/GenBank/DDBJ databases">
        <title>Next Generation Sequencing and Analysis of the Genome of Puccinia sorghi L Schw, the Causal Agent of Maize Common Rust.</title>
        <authorList>
            <person name="Rochi L."/>
            <person name="Burguener G."/>
            <person name="Darino M."/>
            <person name="Turjanski A."/>
            <person name="Kreff E."/>
            <person name="Dieguez M.J."/>
            <person name="Sacco F."/>
        </authorList>
    </citation>
    <scope>NUCLEOTIDE SEQUENCE [LARGE SCALE GENOMIC DNA]</scope>
    <source>
        <strain evidence="1 2">RO10H11247</strain>
    </source>
</reference>
<dbReference type="VEuPathDB" id="FungiDB:VP01_674g3"/>